<feature type="non-terminal residue" evidence="1">
    <location>
        <position position="206"/>
    </location>
</feature>
<name>A0A3E2HPS6_SCYLI</name>
<feature type="non-terminal residue" evidence="1">
    <location>
        <position position="1"/>
    </location>
</feature>
<accession>A0A3E2HPS6</accession>
<comment type="caution">
    <text evidence="1">The sequence shown here is derived from an EMBL/GenBank/DDBJ whole genome shotgun (WGS) entry which is preliminary data.</text>
</comment>
<evidence type="ECO:0000313" key="2">
    <source>
        <dbReference type="Proteomes" id="UP000258309"/>
    </source>
</evidence>
<dbReference type="AlphaFoldDB" id="A0A3E2HPS6"/>
<reference evidence="1 2" key="1">
    <citation type="submission" date="2018-05" db="EMBL/GenBank/DDBJ databases">
        <title>Draft genome sequence of Scytalidium lignicola DSM 105466, a ubiquitous saprotrophic fungus.</title>
        <authorList>
            <person name="Buettner E."/>
            <person name="Gebauer A.M."/>
            <person name="Hofrichter M."/>
            <person name="Liers C."/>
            <person name="Kellner H."/>
        </authorList>
    </citation>
    <scope>NUCLEOTIDE SEQUENCE [LARGE SCALE GENOMIC DNA]</scope>
    <source>
        <strain evidence="1 2">DSM 105466</strain>
    </source>
</reference>
<proteinExistence type="predicted"/>
<keyword evidence="2" id="KW-1185">Reference proteome</keyword>
<sequence>MSECAPTATEDLDNGSTSLQFEEFTWDDGNGGYQGVSMANFKKLLEYLRNLYPQVQTIEERVPYLVIWCDGSIPEPSKRPFSIAGLLAEWLLSGKDNLPPAFIGDDIGNLGLILDIEDDLADDIRINHIPRTETLCRLVREHFPDALAISFIDNEILVELSELSVNEHIERLGTLPGRFRHTPVRILYRNGLRITGCQHKHKRSKH</sequence>
<gene>
    <name evidence="1" type="ORF">B7463_g1299</name>
</gene>
<evidence type="ECO:0000313" key="1">
    <source>
        <dbReference type="EMBL" id="RFU35061.1"/>
    </source>
</evidence>
<dbReference type="EMBL" id="NCSJ02000013">
    <property type="protein sequence ID" value="RFU35061.1"/>
    <property type="molecule type" value="Genomic_DNA"/>
</dbReference>
<protein>
    <submittedName>
        <fullName evidence="1">Uncharacterized protein</fullName>
    </submittedName>
</protein>
<dbReference type="Proteomes" id="UP000258309">
    <property type="component" value="Unassembled WGS sequence"/>
</dbReference>
<dbReference type="OrthoDB" id="5305386at2759"/>
<organism evidence="1 2">
    <name type="scientific">Scytalidium lignicola</name>
    <name type="common">Hyphomycete</name>
    <dbReference type="NCBI Taxonomy" id="5539"/>
    <lineage>
        <taxon>Eukaryota</taxon>
        <taxon>Fungi</taxon>
        <taxon>Dikarya</taxon>
        <taxon>Ascomycota</taxon>
        <taxon>Pezizomycotina</taxon>
        <taxon>Leotiomycetes</taxon>
        <taxon>Leotiomycetes incertae sedis</taxon>
        <taxon>Scytalidium</taxon>
    </lineage>
</organism>